<evidence type="ECO:0000313" key="3">
    <source>
        <dbReference type="Proteomes" id="UP001176806"/>
    </source>
</evidence>
<dbReference type="EMBL" id="JAUOEL010000003">
    <property type="protein sequence ID" value="MDO5974640.1"/>
    <property type="molecule type" value="Genomic_DNA"/>
</dbReference>
<evidence type="ECO:0000313" key="2">
    <source>
        <dbReference type="EMBL" id="MDO5974640.1"/>
    </source>
</evidence>
<feature type="domain" description="TonB C-terminal" evidence="1">
    <location>
        <begin position="183"/>
        <end position="243"/>
    </location>
</feature>
<sequence>MKKSQKHDANLQKNSTLYFQIGLILCLLAAFGLLEAEFETTIPTYVDKSPIDEPYSIDIPIIKPETPVIQEPVEQKQRKQSSKLVEVPDDIPINPIIDNKPEDPTVKDNLPIDPDDINLAEVEEDVFIPLNLVQVVPIYPGCEKKKSNDERLKCMSGKITKLIQRKFNGNDIAIDYGLTGTQKIHVQFKIDKTGQVTNIRTRASHPKLADEAERVINIIPEMLPAKQQDKNVGVMYTVPIVFRAE</sequence>
<dbReference type="InterPro" id="IPR037682">
    <property type="entry name" value="TonB_C"/>
</dbReference>
<keyword evidence="3" id="KW-1185">Reference proteome</keyword>
<dbReference type="Proteomes" id="UP001176806">
    <property type="component" value="Unassembled WGS sequence"/>
</dbReference>
<dbReference type="Gene3D" id="3.30.1150.10">
    <property type="match status" value="1"/>
</dbReference>
<gene>
    <name evidence="2" type="ORF">Q4Q40_10635</name>
</gene>
<reference evidence="2" key="1">
    <citation type="submission" date="2023-07" db="EMBL/GenBank/DDBJ databases">
        <title>Two novel species in the genus Flavivirga.</title>
        <authorList>
            <person name="Kwon K."/>
        </authorList>
    </citation>
    <scope>NUCLEOTIDE SEQUENCE</scope>
    <source>
        <strain evidence="2">KACC 14158</strain>
    </source>
</reference>
<comment type="caution">
    <text evidence="2">The sequence shown here is derived from an EMBL/GenBank/DDBJ whole genome shotgun (WGS) entry which is preliminary data.</text>
</comment>
<dbReference type="SUPFAM" id="SSF74653">
    <property type="entry name" value="TolA/TonB C-terminal domain"/>
    <property type="match status" value="1"/>
</dbReference>
<evidence type="ECO:0000259" key="1">
    <source>
        <dbReference type="Pfam" id="PF03544"/>
    </source>
</evidence>
<proteinExistence type="predicted"/>
<accession>A0ABT8WNB3</accession>
<dbReference type="RefSeq" id="WP_303301774.1">
    <property type="nucleotide sequence ID" value="NZ_BAABDA010000050.1"/>
</dbReference>
<protein>
    <submittedName>
        <fullName evidence="2">Energy transducer TonB</fullName>
    </submittedName>
</protein>
<dbReference type="Pfam" id="PF03544">
    <property type="entry name" value="TonB_C"/>
    <property type="match status" value="1"/>
</dbReference>
<name>A0ABT8WNB3_9FLAO</name>
<organism evidence="2 3">
    <name type="scientific">Flavivirga jejuensis</name>
    <dbReference type="NCBI Taxonomy" id="870487"/>
    <lineage>
        <taxon>Bacteria</taxon>
        <taxon>Pseudomonadati</taxon>
        <taxon>Bacteroidota</taxon>
        <taxon>Flavobacteriia</taxon>
        <taxon>Flavobacteriales</taxon>
        <taxon>Flavobacteriaceae</taxon>
        <taxon>Flavivirga</taxon>
    </lineage>
</organism>